<evidence type="ECO:0000313" key="9">
    <source>
        <dbReference type="Proteomes" id="UP000178348"/>
    </source>
</evidence>
<accession>A0A1G2CLZ3</accession>
<protein>
    <recommendedName>
        <fullName evidence="1">ribose-phosphate diphosphokinase</fullName>
        <ecNumber evidence="1">2.7.6.1</ecNumber>
    </recommendedName>
</protein>
<keyword evidence="5" id="KW-0067">ATP-binding</keyword>
<name>A0A1G2CLZ3_9BACT</name>
<reference evidence="8 9" key="1">
    <citation type="journal article" date="2016" name="Nat. Commun.">
        <title>Thousands of microbial genomes shed light on interconnected biogeochemical processes in an aquifer system.</title>
        <authorList>
            <person name="Anantharaman K."/>
            <person name="Brown C.T."/>
            <person name="Hug L.A."/>
            <person name="Sharon I."/>
            <person name="Castelle C.J."/>
            <person name="Probst A.J."/>
            <person name="Thomas B.C."/>
            <person name="Singh A."/>
            <person name="Wilkins M.J."/>
            <person name="Karaoz U."/>
            <person name="Brodie E.L."/>
            <person name="Williams K.H."/>
            <person name="Hubbard S.S."/>
            <person name="Banfield J.F."/>
        </authorList>
    </citation>
    <scope>NUCLEOTIDE SEQUENCE [LARGE SCALE GENOMIC DNA]</scope>
</reference>
<dbReference type="GO" id="GO:0002189">
    <property type="term" value="C:ribose phosphate diphosphokinase complex"/>
    <property type="evidence" value="ECO:0007669"/>
    <property type="project" value="TreeGrafter"/>
</dbReference>
<comment type="catalytic activity">
    <reaction evidence="6">
        <text>D-ribose 5-phosphate + ATP = 5-phospho-alpha-D-ribose 1-diphosphate + AMP + H(+)</text>
        <dbReference type="Rhea" id="RHEA:15609"/>
        <dbReference type="ChEBI" id="CHEBI:15378"/>
        <dbReference type="ChEBI" id="CHEBI:30616"/>
        <dbReference type="ChEBI" id="CHEBI:58017"/>
        <dbReference type="ChEBI" id="CHEBI:78346"/>
        <dbReference type="ChEBI" id="CHEBI:456215"/>
        <dbReference type="EC" id="2.7.6.1"/>
    </reaction>
</comment>
<dbReference type="GO" id="GO:0006015">
    <property type="term" value="P:5-phosphoribose 1-diphosphate biosynthetic process"/>
    <property type="evidence" value="ECO:0007669"/>
    <property type="project" value="TreeGrafter"/>
</dbReference>
<evidence type="ECO:0000256" key="6">
    <source>
        <dbReference type="ARBA" id="ARBA00049535"/>
    </source>
</evidence>
<keyword evidence="3" id="KW-0547">Nucleotide-binding</keyword>
<evidence type="ECO:0000256" key="2">
    <source>
        <dbReference type="ARBA" id="ARBA00022679"/>
    </source>
</evidence>
<dbReference type="PANTHER" id="PTHR10210">
    <property type="entry name" value="RIBOSE-PHOSPHATE DIPHOSPHOKINASE FAMILY MEMBER"/>
    <property type="match status" value="1"/>
</dbReference>
<evidence type="ECO:0000259" key="7">
    <source>
        <dbReference type="Pfam" id="PF00156"/>
    </source>
</evidence>
<evidence type="ECO:0000256" key="4">
    <source>
        <dbReference type="ARBA" id="ARBA00022777"/>
    </source>
</evidence>
<dbReference type="GO" id="GO:0005737">
    <property type="term" value="C:cytoplasm"/>
    <property type="evidence" value="ECO:0007669"/>
    <property type="project" value="TreeGrafter"/>
</dbReference>
<dbReference type="GO" id="GO:0016301">
    <property type="term" value="F:kinase activity"/>
    <property type="evidence" value="ECO:0007669"/>
    <property type="project" value="UniProtKB-KW"/>
</dbReference>
<evidence type="ECO:0000256" key="1">
    <source>
        <dbReference type="ARBA" id="ARBA00013247"/>
    </source>
</evidence>
<dbReference type="Pfam" id="PF00156">
    <property type="entry name" value="Pribosyltran"/>
    <property type="match status" value="1"/>
</dbReference>
<dbReference type="InterPro" id="IPR029057">
    <property type="entry name" value="PRTase-like"/>
</dbReference>
<dbReference type="GO" id="GO:0004749">
    <property type="term" value="F:ribose phosphate diphosphokinase activity"/>
    <property type="evidence" value="ECO:0007669"/>
    <property type="project" value="UniProtKB-EC"/>
</dbReference>
<dbReference type="CDD" id="cd06223">
    <property type="entry name" value="PRTases_typeI"/>
    <property type="match status" value="1"/>
</dbReference>
<keyword evidence="4" id="KW-0418">Kinase</keyword>
<sequence>MLLVSNAPAEGKKLSEKLGAEFCGIEEREYPDTERACLAGEFAGRTADIIHFLFNRKRSFDDQLFNLLCLLEAFANKDTTRLVLPYLPYCRSLPAPQGEIDKFAMLFNELNAHVGDIFIVAPHVSVEKIRTYAKRENIFPIDIDAQIIAHIKKFGDNLMLVSPDKGFSETVKRLSEKSGIDYIVLAKKRVSPEKVSTESDDAMTEKILANKDKKFIIIDDIVSTGNTLVKTTGYLQFRGAADTQCVTIHNTCPDSVKCEIIVASSNSLIGAHATAFDITESIYQALKK</sequence>
<dbReference type="Proteomes" id="UP000178348">
    <property type="component" value="Unassembled WGS sequence"/>
</dbReference>
<dbReference type="Gene3D" id="3.40.50.2020">
    <property type="match status" value="2"/>
</dbReference>
<evidence type="ECO:0000313" key="8">
    <source>
        <dbReference type="EMBL" id="OGZ01468.1"/>
    </source>
</evidence>
<feature type="domain" description="Phosphoribosyltransferase" evidence="7">
    <location>
        <begin position="147"/>
        <end position="249"/>
    </location>
</feature>
<gene>
    <name evidence="8" type="ORF">A2946_00970</name>
</gene>
<comment type="caution">
    <text evidence="8">The sequence shown here is derived from an EMBL/GenBank/DDBJ whole genome shotgun (WGS) entry which is preliminary data.</text>
</comment>
<evidence type="ECO:0000256" key="5">
    <source>
        <dbReference type="ARBA" id="ARBA00022840"/>
    </source>
</evidence>
<dbReference type="GO" id="GO:0005524">
    <property type="term" value="F:ATP binding"/>
    <property type="evidence" value="ECO:0007669"/>
    <property type="project" value="UniProtKB-KW"/>
</dbReference>
<organism evidence="8 9">
    <name type="scientific">Candidatus Liptonbacteria bacterium RIFCSPLOWO2_01_FULL_53_13</name>
    <dbReference type="NCBI Taxonomy" id="1798651"/>
    <lineage>
        <taxon>Bacteria</taxon>
        <taxon>Candidatus Liptoniibacteriota</taxon>
    </lineage>
</organism>
<dbReference type="EMBL" id="MHLB01000037">
    <property type="protein sequence ID" value="OGZ01468.1"/>
    <property type="molecule type" value="Genomic_DNA"/>
</dbReference>
<dbReference type="EC" id="2.7.6.1" evidence="1"/>
<evidence type="ECO:0000256" key="3">
    <source>
        <dbReference type="ARBA" id="ARBA00022741"/>
    </source>
</evidence>
<keyword evidence="2" id="KW-0808">Transferase</keyword>
<proteinExistence type="predicted"/>
<dbReference type="PANTHER" id="PTHR10210:SF32">
    <property type="entry name" value="RIBOSE-PHOSPHATE PYROPHOSPHOKINASE 2"/>
    <property type="match status" value="1"/>
</dbReference>
<dbReference type="GO" id="GO:0006164">
    <property type="term" value="P:purine nucleotide biosynthetic process"/>
    <property type="evidence" value="ECO:0007669"/>
    <property type="project" value="TreeGrafter"/>
</dbReference>
<dbReference type="InterPro" id="IPR000836">
    <property type="entry name" value="PRTase_dom"/>
</dbReference>
<dbReference type="SUPFAM" id="SSF53271">
    <property type="entry name" value="PRTase-like"/>
    <property type="match status" value="1"/>
</dbReference>
<dbReference type="GO" id="GO:0000287">
    <property type="term" value="F:magnesium ion binding"/>
    <property type="evidence" value="ECO:0007669"/>
    <property type="project" value="InterPro"/>
</dbReference>
<dbReference type="AlphaFoldDB" id="A0A1G2CLZ3"/>
<dbReference type="InterPro" id="IPR005946">
    <property type="entry name" value="Rib-P_diPkinase"/>
</dbReference>